<dbReference type="InParanoid" id="A0A0D2HWL9"/>
<dbReference type="EMBL" id="AZAC01000008">
    <property type="protein sequence ID" value="KIX14773.1"/>
    <property type="molecule type" value="Genomic_DNA"/>
</dbReference>
<gene>
    <name evidence="1" type="ORF">X474_06420</name>
</gene>
<organism evidence="1 2">
    <name type="scientific">Dethiosulfatarculus sandiegensis</name>
    <dbReference type="NCBI Taxonomy" id="1429043"/>
    <lineage>
        <taxon>Bacteria</taxon>
        <taxon>Pseudomonadati</taxon>
        <taxon>Thermodesulfobacteriota</taxon>
        <taxon>Desulfarculia</taxon>
        <taxon>Desulfarculales</taxon>
        <taxon>Desulfarculaceae</taxon>
        <taxon>Dethiosulfatarculus</taxon>
    </lineage>
</organism>
<protein>
    <submittedName>
        <fullName evidence="1">Uncharacterized protein</fullName>
    </submittedName>
</protein>
<reference evidence="1 2" key="1">
    <citation type="submission" date="2013-11" db="EMBL/GenBank/DDBJ databases">
        <title>Metagenomic analysis of a methanogenic consortium involved in long chain n-alkane degradation.</title>
        <authorList>
            <person name="Davidova I.A."/>
            <person name="Callaghan A.V."/>
            <person name="Wawrik B."/>
            <person name="Pruitt S."/>
            <person name="Marks C."/>
            <person name="Duncan K.E."/>
            <person name="Suflita J.M."/>
        </authorList>
    </citation>
    <scope>NUCLEOTIDE SEQUENCE [LARGE SCALE GENOMIC DNA]</scope>
    <source>
        <strain evidence="1 2">SPR</strain>
    </source>
</reference>
<proteinExistence type="predicted"/>
<evidence type="ECO:0000313" key="1">
    <source>
        <dbReference type="EMBL" id="KIX14773.1"/>
    </source>
</evidence>
<name>A0A0D2HWL9_9BACT</name>
<comment type="caution">
    <text evidence="1">The sequence shown here is derived from an EMBL/GenBank/DDBJ whole genome shotgun (WGS) entry which is preliminary data.</text>
</comment>
<evidence type="ECO:0000313" key="2">
    <source>
        <dbReference type="Proteomes" id="UP000032233"/>
    </source>
</evidence>
<accession>A0A0D2HWL9</accession>
<dbReference type="AlphaFoldDB" id="A0A0D2HWL9"/>
<dbReference type="Proteomes" id="UP000032233">
    <property type="component" value="Unassembled WGS sequence"/>
</dbReference>
<keyword evidence="2" id="KW-1185">Reference proteome</keyword>
<sequence length="30" mass="3429">MHVRPLVWSAGKQNTGFTLFGLHPAFNRVF</sequence>